<evidence type="ECO:0000256" key="4">
    <source>
        <dbReference type="SAM" id="SignalP"/>
    </source>
</evidence>
<dbReference type="SUPFAM" id="SSF51261">
    <property type="entry name" value="Duplicated hybrid motif"/>
    <property type="match status" value="1"/>
</dbReference>
<dbReference type="STRING" id="1166018.FAES_0534"/>
<feature type="domain" description="M23ase beta-sheet core" evidence="5">
    <location>
        <begin position="361"/>
        <end position="452"/>
    </location>
</feature>
<keyword evidence="7" id="KW-1185">Reference proteome</keyword>
<evidence type="ECO:0000256" key="2">
    <source>
        <dbReference type="SAM" id="Coils"/>
    </source>
</evidence>
<evidence type="ECO:0000256" key="1">
    <source>
        <dbReference type="ARBA" id="ARBA00022729"/>
    </source>
</evidence>
<dbReference type="AlphaFoldDB" id="I0K342"/>
<feature type="region of interest" description="Disordered" evidence="3">
    <location>
        <begin position="268"/>
        <end position="296"/>
    </location>
</feature>
<dbReference type="InterPro" id="IPR011055">
    <property type="entry name" value="Dup_hybrid_motif"/>
</dbReference>
<dbReference type="CDD" id="cd12797">
    <property type="entry name" value="M23_peptidase"/>
    <property type="match status" value="1"/>
</dbReference>
<dbReference type="Gene3D" id="2.70.70.10">
    <property type="entry name" value="Glucose Permease (Domain IIA)"/>
    <property type="match status" value="1"/>
</dbReference>
<dbReference type="OrthoDB" id="9815884at2"/>
<feature type="compositionally biased region" description="Basic and acidic residues" evidence="3">
    <location>
        <begin position="268"/>
        <end position="288"/>
    </location>
</feature>
<organism evidence="6 7">
    <name type="scientific">Fibrella aestuarina BUZ 2</name>
    <dbReference type="NCBI Taxonomy" id="1166018"/>
    <lineage>
        <taxon>Bacteria</taxon>
        <taxon>Pseudomonadati</taxon>
        <taxon>Bacteroidota</taxon>
        <taxon>Cytophagia</taxon>
        <taxon>Cytophagales</taxon>
        <taxon>Spirosomataceae</taxon>
        <taxon>Fibrella</taxon>
    </lineage>
</organism>
<dbReference type="eggNOG" id="COG4942">
    <property type="taxonomic scope" value="Bacteria"/>
</dbReference>
<evidence type="ECO:0000313" key="6">
    <source>
        <dbReference type="EMBL" id="CCG98545.1"/>
    </source>
</evidence>
<dbReference type="HOGENOM" id="CLU_029425_4_2_10"/>
<evidence type="ECO:0000256" key="3">
    <source>
        <dbReference type="SAM" id="MobiDB-lite"/>
    </source>
</evidence>
<dbReference type="Pfam" id="PF01551">
    <property type="entry name" value="Peptidase_M23"/>
    <property type="match status" value="1"/>
</dbReference>
<dbReference type="InterPro" id="IPR016047">
    <property type="entry name" value="M23ase_b-sheet_dom"/>
</dbReference>
<keyword evidence="2" id="KW-0175">Coiled coil</keyword>
<proteinExistence type="predicted"/>
<sequence length="459" mass="51893">MRCLVLLLFILVSTAPLLAQKRDRQALENEKRRNMAKLAELQAVLKKTASEKQVSMSQLKALNEQIEAQTKQINLLSDDIKLSETEISDLRRASQVLDSDLKKLRVEYAQMIYAADKRRQQLNPLGFLFSSENFNQLVARYRYLKQYAKARQTQKVHIENVQGELSAKRNATERKRREQKGVLTAKVQETEKLETLKDDKNKVVQQLSQKESELRTELAESRRNLGRLENMITAIIAREARERAARAARERAERARLAKVEAARRAAERREAERKRAEAVAKAAEEGKPAPPPVVIPEPEPAAAAADATRTSSNLNREELALGSSFAASRRRLPWPVQRGFVSERFGVHAHPVLKGVKVSNPGIDIQTNAGEPVRAIYDGIVMNVEYVMGSQNVVAIQHGDYYTIYAKLKDVRVKVGERVKARETIGAVSTDSRGNAELQFQIWKEFAKMNPEAWLAPR</sequence>
<protein>
    <submittedName>
        <fullName evidence="6">Peptidase M23</fullName>
    </submittedName>
</protein>
<feature type="coiled-coil region" evidence="2">
    <location>
        <begin position="24"/>
        <end position="93"/>
    </location>
</feature>
<keyword evidence="1 4" id="KW-0732">Signal</keyword>
<feature type="signal peptide" evidence="4">
    <location>
        <begin position="1"/>
        <end position="19"/>
    </location>
</feature>
<evidence type="ECO:0000313" key="7">
    <source>
        <dbReference type="Proteomes" id="UP000011058"/>
    </source>
</evidence>
<dbReference type="Gene3D" id="6.10.250.3150">
    <property type="match status" value="1"/>
</dbReference>
<reference evidence="6 7" key="1">
    <citation type="journal article" date="2012" name="J. Bacteriol.">
        <title>Genome Sequence of Fibrella aestuarina BUZ 2T, a Filamentous Marine Bacterium.</title>
        <authorList>
            <person name="Filippini M."/>
            <person name="Qi W."/>
            <person name="Blom J."/>
            <person name="Goesmann A."/>
            <person name="Smits T.H."/>
            <person name="Bagheri H.C."/>
        </authorList>
    </citation>
    <scope>NUCLEOTIDE SEQUENCE [LARGE SCALE GENOMIC DNA]</scope>
    <source>
        <strain evidence="7">BUZ 2T</strain>
    </source>
</reference>
<name>I0K342_9BACT</name>
<feature type="chain" id="PRO_5003631025" evidence="4">
    <location>
        <begin position="20"/>
        <end position="459"/>
    </location>
</feature>
<accession>I0K342</accession>
<dbReference type="EMBL" id="HE796683">
    <property type="protein sequence ID" value="CCG98545.1"/>
    <property type="molecule type" value="Genomic_DNA"/>
</dbReference>
<dbReference type="PANTHER" id="PTHR21666">
    <property type="entry name" value="PEPTIDASE-RELATED"/>
    <property type="match status" value="1"/>
</dbReference>
<dbReference type="Proteomes" id="UP000011058">
    <property type="component" value="Chromosome"/>
</dbReference>
<evidence type="ECO:0000259" key="5">
    <source>
        <dbReference type="Pfam" id="PF01551"/>
    </source>
</evidence>
<dbReference type="GO" id="GO:0004222">
    <property type="term" value="F:metalloendopeptidase activity"/>
    <property type="evidence" value="ECO:0007669"/>
    <property type="project" value="TreeGrafter"/>
</dbReference>
<gene>
    <name evidence="6" type="primary">yibP</name>
    <name evidence="6" type="ORF">FAES_0534</name>
</gene>
<dbReference type="InterPro" id="IPR050570">
    <property type="entry name" value="Cell_wall_metabolism_enzyme"/>
</dbReference>
<dbReference type="RefSeq" id="WP_015329645.1">
    <property type="nucleotide sequence ID" value="NC_020054.1"/>
</dbReference>
<dbReference type="PANTHER" id="PTHR21666:SF289">
    <property type="entry name" value="L-ALA--D-GLU ENDOPEPTIDASE"/>
    <property type="match status" value="1"/>
</dbReference>
<dbReference type="KEGG" id="fae:FAES_0534"/>